<evidence type="ECO:0000313" key="2">
    <source>
        <dbReference type="Proteomes" id="UP000030598"/>
    </source>
</evidence>
<dbReference type="STRING" id="59925.EU91_1416"/>
<dbReference type="EMBL" id="JNAH01000008">
    <property type="protein sequence ID" value="KGF85316.1"/>
    <property type="molecule type" value="Genomic_DNA"/>
</dbReference>
<keyword evidence="1" id="KW-0687">Ribonucleoprotein</keyword>
<dbReference type="eggNOG" id="ENOG5032H7Z">
    <property type="taxonomic scope" value="Bacteria"/>
</dbReference>
<sequence>MKRASKKETETRVAHAAELVLEGKAYSAVTSLVAEKYSISRRRARQIASHAYLLIKDDVEEGDLNRPEMTAKLICVLETAMFEAMKKGQFSAVAANAKVLMRLIGLDHQQVNHNVGFKHGRSTTYFNGSNG</sequence>
<accession>A0A0A1Z9U1</accession>
<dbReference type="AlphaFoldDB" id="A0A0A1Z9U1"/>
<evidence type="ECO:0000313" key="1">
    <source>
        <dbReference type="EMBL" id="KGF85316.1"/>
    </source>
</evidence>
<dbReference type="GO" id="GO:0005840">
    <property type="term" value="C:ribosome"/>
    <property type="evidence" value="ECO:0007669"/>
    <property type="project" value="UniProtKB-KW"/>
</dbReference>
<comment type="caution">
    <text evidence="1">The sequence shown here is derived from an EMBL/GenBank/DDBJ whole genome shotgun (WGS) entry which is preliminary data.</text>
</comment>
<gene>
    <name evidence="1" type="ORF">EU91_1416</name>
</gene>
<reference evidence="2" key="1">
    <citation type="journal article" date="2014" name="Sci. Data">
        <title>Genomes of diverse isolates of the marine cyanobacterium Prochlorococcus.</title>
        <authorList>
            <person name="Biller S."/>
            <person name="Berube P."/>
            <person name="Thompson J."/>
            <person name="Kelly L."/>
            <person name="Roggensack S."/>
            <person name="Awad L."/>
            <person name="Roache-Johnson K."/>
            <person name="Ding H."/>
            <person name="Giovannoni S.J."/>
            <person name="Moore L.R."/>
            <person name="Chisholm S.W."/>
        </authorList>
    </citation>
    <scope>NUCLEOTIDE SEQUENCE [LARGE SCALE GENOMIC DNA]</scope>
    <source>
        <strain evidence="2">GP2</strain>
    </source>
</reference>
<name>A0A0A1Z9U1_PROMR</name>
<dbReference type="RefSeq" id="WP_241433947.1">
    <property type="nucleotide sequence ID" value="NZ_CP138934.1"/>
</dbReference>
<proteinExistence type="predicted"/>
<protein>
    <submittedName>
        <fullName evidence="1">Putative Ribosomal protein S14p/S29e</fullName>
    </submittedName>
</protein>
<dbReference type="Proteomes" id="UP000030598">
    <property type="component" value="Unassembled WGS sequence"/>
</dbReference>
<organism evidence="1 2">
    <name type="scientific">Prochlorococcus marinus str. GP2</name>
    <dbReference type="NCBI Taxonomy" id="59925"/>
    <lineage>
        <taxon>Bacteria</taxon>
        <taxon>Bacillati</taxon>
        <taxon>Cyanobacteriota</taxon>
        <taxon>Cyanophyceae</taxon>
        <taxon>Synechococcales</taxon>
        <taxon>Prochlorococcaceae</taxon>
        <taxon>Prochlorococcus</taxon>
    </lineage>
</organism>
<keyword evidence="1" id="KW-0689">Ribosomal protein</keyword>